<dbReference type="RefSeq" id="WP_188603928.1">
    <property type="nucleotide sequence ID" value="NZ_AP026830.1"/>
</dbReference>
<dbReference type="EMBL" id="AP026830">
    <property type="protein sequence ID" value="BDR92704.1"/>
    <property type="molecule type" value="Genomic_DNA"/>
</dbReference>
<name>A0ABM8BPA2_9CREN</name>
<proteinExistence type="predicted"/>
<dbReference type="GeneID" id="76207338"/>
<evidence type="ECO:0000313" key="4">
    <source>
        <dbReference type="Proteomes" id="UP001060771"/>
    </source>
</evidence>
<accession>A0ABM8BPA2</accession>
<dbReference type="Pfam" id="PF00534">
    <property type="entry name" value="Glycos_transf_1"/>
    <property type="match status" value="1"/>
</dbReference>
<keyword evidence="3" id="KW-0808">Transferase</keyword>
<dbReference type="InterPro" id="IPR028098">
    <property type="entry name" value="Glyco_trans_4-like_N"/>
</dbReference>
<dbReference type="SUPFAM" id="SSF53756">
    <property type="entry name" value="UDP-Glycosyltransferase/glycogen phosphorylase"/>
    <property type="match status" value="1"/>
</dbReference>
<evidence type="ECO:0000313" key="3">
    <source>
        <dbReference type="EMBL" id="BDR92704.1"/>
    </source>
</evidence>
<dbReference type="Pfam" id="PF13439">
    <property type="entry name" value="Glyco_transf_4"/>
    <property type="match status" value="1"/>
</dbReference>
<reference evidence="4" key="1">
    <citation type="submission" date="2022-09" db="EMBL/GenBank/DDBJ databases">
        <title>Complete genome sequence of Vulcanisaeta souniana.</title>
        <authorList>
            <person name="Kato S."/>
            <person name="Itoh T."/>
            <person name="Ohkuma M."/>
        </authorList>
    </citation>
    <scope>NUCLEOTIDE SEQUENCE [LARGE SCALE GENOMIC DNA]</scope>
    <source>
        <strain evidence="4">JCM 11219</strain>
    </source>
</reference>
<dbReference type="Proteomes" id="UP001060771">
    <property type="component" value="Chromosome"/>
</dbReference>
<feature type="domain" description="Glycosyltransferase subfamily 4-like N-terminal" evidence="2">
    <location>
        <begin position="14"/>
        <end position="182"/>
    </location>
</feature>
<evidence type="ECO:0000259" key="1">
    <source>
        <dbReference type="Pfam" id="PF00534"/>
    </source>
</evidence>
<dbReference type="CDD" id="cd03801">
    <property type="entry name" value="GT4_PimA-like"/>
    <property type="match status" value="1"/>
</dbReference>
<dbReference type="Gene3D" id="3.40.50.2000">
    <property type="entry name" value="Glycogen Phosphorylase B"/>
    <property type="match status" value="2"/>
</dbReference>
<dbReference type="InterPro" id="IPR001296">
    <property type="entry name" value="Glyco_trans_1"/>
</dbReference>
<organism evidence="3 4">
    <name type="scientific">Vulcanisaeta souniana JCM 11219</name>
    <dbReference type="NCBI Taxonomy" id="1293586"/>
    <lineage>
        <taxon>Archaea</taxon>
        <taxon>Thermoproteota</taxon>
        <taxon>Thermoprotei</taxon>
        <taxon>Thermoproteales</taxon>
        <taxon>Thermoproteaceae</taxon>
        <taxon>Vulcanisaeta</taxon>
    </lineage>
</organism>
<sequence>MKIVHIHHHYWPVVGGLENVVKALAEEQVKLGHEVHVITSTYGAEDRPRKEVINGVHVHRIKATRLMGYPDLTYPLEHPDVLKDADVVHGHSQNSLFTMKILEHAKKQGVKTAIHFMAVDALNDHPNLVVKLLGSKYSSTMTRRAIKEFDIYMARSLRDKELLMNRYGVRYVHYVPDGVNDELLNMEYLGDWFRKSRNITSDYVLYIGRLHPLKGINYLIRAMKIVSNEIKDSSLIIIGPGDQRPYIDLANRLGIRDKVLFLGYVNDREKIGALDASTALVLPSICNYVEVYSMVISEAWARQKPVIATAVGGIPYRVKNMENGILVPPKDTKALATAIITLLTNKELARKLGARGRENVNSWNQIAKEVLKLYEK</sequence>
<feature type="domain" description="Glycosyl transferase family 1" evidence="1">
    <location>
        <begin position="199"/>
        <end position="358"/>
    </location>
</feature>
<keyword evidence="4" id="KW-1185">Reference proteome</keyword>
<gene>
    <name evidence="3" type="ORF">Vsou_17970</name>
</gene>
<evidence type="ECO:0000259" key="2">
    <source>
        <dbReference type="Pfam" id="PF13439"/>
    </source>
</evidence>
<dbReference type="GO" id="GO:0016740">
    <property type="term" value="F:transferase activity"/>
    <property type="evidence" value="ECO:0007669"/>
    <property type="project" value="UniProtKB-KW"/>
</dbReference>
<protein>
    <submittedName>
        <fullName evidence="3">Glycosyl transferase</fullName>
    </submittedName>
</protein>
<dbReference type="PANTHER" id="PTHR12526">
    <property type="entry name" value="GLYCOSYLTRANSFERASE"/>
    <property type="match status" value="1"/>
</dbReference>
<dbReference type="PANTHER" id="PTHR12526:SF625">
    <property type="entry name" value="PHOSPHATIDYLINOSITOL GLYCAN-CLASS A"/>
    <property type="match status" value="1"/>
</dbReference>